<keyword evidence="2" id="KW-1185">Reference proteome</keyword>
<evidence type="ECO:0000313" key="2">
    <source>
        <dbReference type="Proteomes" id="UP000828390"/>
    </source>
</evidence>
<evidence type="ECO:0000313" key="1">
    <source>
        <dbReference type="EMBL" id="KAH3788223.1"/>
    </source>
</evidence>
<dbReference type="EMBL" id="JAIWYP010000008">
    <property type="protein sequence ID" value="KAH3788223.1"/>
    <property type="molecule type" value="Genomic_DNA"/>
</dbReference>
<sequence length="185" mass="21932">MEDNRDLREELDKSQSKEIELKILMKQSQEQIRTLTRDSEDTKRRLNAELQIAHKQVYEKIHEQEILELKVQLERFASNETEINTMLTETTKKLRKSSEELKYTTSRLAEADKHAQERSDVLSQQIRDLKKRFAKSESSERALSIHLQQSRADLKFTNEILECTQASPRNRSIKLHGNWRTHKED</sequence>
<reference evidence="1" key="2">
    <citation type="submission" date="2020-11" db="EMBL/GenBank/DDBJ databases">
        <authorList>
            <person name="McCartney M.A."/>
            <person name="Auch B."/>
            <person name="Kono T."/>
            <person name="Mallez S."/>
            <person name="Becker A."/>
            <person name="Gohl D.M."/>
            <person name="Silverstein K.A.T."/>
            <person name="Koren S."/>
            <person name="Bechman K.B."/>
            <person name="Herman A."/>
            <person name="Abrahante J.E."/>
            <person name="Garbe J."/>
        </authorList>
    </citation>
    <scope>NUCLEOTIDE SEQUENCE</scope>
    <source>
        <strain evidence="1">Duluth1</strain>
        <tissue evidence="1">Whole animal</tissue>
    </source>
</reference>
<proteinExistence type="predicted"/>
<accession>A0A9D4IXT7</accession>
<organism evidence="1 2">
    <name type="scientific">Dreissena polymorpha</name>
    <name type="common">Zebra mussel</name>
    <name type="synonym">Mytilus polymorpha</name>
    <dbReference type="NCBI Taxonomy" id="45954"/>
    <lineage>
        <taxon>Eukaryota</taxon>
        <taxon>Metazoa</taxon>
        <taxon>Spiralia</taxon>
        <taxon>Lophotrochozoa</taxon>
        <taxon>Mollusca</taxon>
        <taxon>Bivalvia</taxon>
        <taxon>Autobranchia</taxon>
        <taxon>Heteroconchia</taxon>
        <taxon>Euheterodonta</taxon>
        <taxon>Imparidentia</taxon>
        <taxon>Neoheterodontei</taxon>
        <taxon>Myida</taxon>
        <taxon>Dreissenoidea</taxon>
        <taxon>Dreissenidae</taxon>
        <taxon>Dreissena</taxon>
    </lineage>
</organism>
<gene>
    <name evidence="1" type="ORF">DPMN_166358</name>
</gene>
<protein>
    <submittedName>
        <fullName evidence="1">Uncharacterized protein</fullName>
    </submittedName>
</protein>
<reference evidence="1" key="1">
    <citation type="journal article" date="2019" name="bioRxiv">
        <title>The Genome of the Zebra Mussel, Dreissena polymorpha: A Resource for Invasive Species Research.</title>
        <authorList>
            <person name="McCartney M.A."/>
            <person name="Auch B."/>
            <person name="Kono T."/>
            <person name="Mallez S."/>
            <person name="Zhang Y."/>
            <person name="Obille A."/>
            <person name="Becker A."/>
            <person name="Abrahante J.E."/>
            <person name="Garbe J."/>
            <person name="Badalamenti J.P."/>
            <person name="Herman A."/>
            <person name="Mangelson H."/>
            <person name="Liachko I."/>
            <person name="Sullivan S."/>
            <person name="Sone E.D."/>
            <person name="Koren S."/>
            <person name="Silverstein K.A.T."/>
            <person name="Beckman K.B."/>
            <person name="Gohl D.M."/>
        </authorList>
    </citation>
    <scope>NUCLEOTIDE SEQUENCE</scope>
    <source>
        <strain evidence="1">Duluth1</strain>
        <tissue evidence="1">Whole animal</tissue>
    </source>
</reference>
<dbReference type="AlphaFoldDB" id="A0A9D4IXT7"/>
<name>A0A9D4IXT7_DREPO</name>
<dbReference type="Proteomes" id="UP000828390">
    <property type="component" value="Unassembled WGS sequence"/>
</dbReference>
<comment type="caution">
    <text evidence="1">The sequence shown here is derived from an EMBL/GenBank/DDBJ whole genome shotgun (WGS) entry which is preliminary data.</text>
</comment>